<name>A0A6L2NMN0_TANCI</name>
<accession>A0A6L2NMN0</accession>
<sequence>MKAKSEFIMYLLHLFPRATTSLHDSTSPAHTPSSQLCTDPSPHAQLVASPTHTNHPPPSPPIAPPQASASVHLIVTHSKDEANPSEADPSVSSLPLVSVAPMVLPFLYSDNSKLDNEMLERHDIPIGRLYCTHLGGPCRALTAIKLVRPLPFHRLALRYTSHHSDRFTSKSSSDHSSSDHSSSGHSTSDHSSSGHSTSDHSSSGHSTLDHSSSRHATSVHSLSGHTPLIMCHFIYFLRLFNPLNHAFMPKIVSLTIPFFIMENVNPPPTNNRPMLPVALHAQAIQELHELQRISAFGDSRLESIKRFFNNFANQPNKTNMNDLEPDDESVDTPLISPFPHLNELIDKFTAYLDHFLPMNIISRKAYDTIMVEALEGTGKNLVAIVKDVYVIFDEKKLGSSEEVLLDDSWMTI</sequence>
<feature type="compositionally biased region" description="Basic and acidic residues" evidence="1">
    <location>
        <begin position="165"/>
        <end position="178"/>
    </location>
</feature>
<protein>
    <submittedName>
        <fullName evidence="2">Uncharacterized protein</fullName>
    </submittedName>
</protein>
<feature type="compositionally biased region" description="Pro residues" evidence="1">
    <location>
        <begin position="55"/>
        <end position="64"/>
    </location>
</feature>
<organism evidence="2">
    <name type="scientific">Tanacetum cinerariifolium</name>
    <name type="common">Dalmatian daisy</name>
    <name type="synonym">Chrysanthemum cinerariifolium</name>
    <dbReference type="NCBI Taxonomy" id="118510"/>
    <lineage>
        <taxon>Eukaryota</taxon>
        <taxon>Viridiplantae</taxon>
        <taxon>Streptophyta</taxon>
        <taxon>Embryophyta</taxon>
        <taxon>Tracheophyta</taxon>
        <taxon>Spermatophyta</taxon>
        <taxon>Magnoliopsida</taxon>
        <taxon>eudicotyledons</taxon>
        <taxon>Gunneridae</taxon>
        <taxon>Pentapetalae</taxon>
        <taxon>asterids</taxon>
        <taxon>campanulids</taxon>
        <taxon>Asterales</taxon>
        <taxon>Asteraceae</taxon>
        <taxon>Asteroideae</taxon>
        <taxon>Anthemideae</taxon>
        <taxon>Anthemidinae</taxon>
        <taxon>Tanacetum</taxon>
    </lineage>
</organism>
<proteinExistence type="predicted"/>
<feature type="compositionally biased region" description="Low complexity" evidence="1">
    <location>
        <begin position="179"/>
        <end position="206"/>
    </location>
</feature>
<evidence type="ECO:0000313" key="2">
    <source>
        <dbReference type="EMBL" id="GEU86282.1"/>
    </source>
</evidence>
<reference evidence="2" key="1">
    <citation type="journal article" date="2019" name="Sci. Rep.">
        <title>Draft genome of Tanacetum cinerariifolium, the natural source of mosquito coil.</title>
        <authorList>
            <person name="Yamashiro T."/>
            <person name="Shiraishi A."/>
            <person name="Satake H."/>
            <person name="Nakayama K."/>
        </authorList>
    </citation>
    <scope>NUCLEOTIDE SEQUENCE</scope>
</reference>
<dbReference type="AlphaFoldDB" id="A0A6L2NMN0"/>
<feature type="region of interest" description="Disordered" evidence="1">
    <location>
        <begin position="165"/>
        <end position="212"/>
    </location>
</feature>
<feature type="compositionally biased region" description="Polar residues" evidence="1">
    <location>
        <begin position="21"/>
        <end position="38"/>
    </location>
</feature>
<dbReference type="EMBL" id="BKCJ010009289">
    <property type="protein sequence ID" value="GEU86282.1"/>
    <property type="molecule type" value="Genomic_DNA"/>
</dbReference>
<comment type="caution">
    <text evidence="2">The sequence shown here is derived from an EMBL/GenBank/DDBJ whole genome shotgun (WGS) entry which is preliminary data.</text>
</comment>
<feature type="region of interest" description="Disordered" evidence="1">
    <location>
        <begin position="21"/>
        <end position="67"/>
    </location>
</feature>
<gene>
    <name evidence="2" type="ORF">Tci_058260</name>
</gene>
<evidence type="ECO:0000256" key="1">
    <source>
        <dbReference type="SAM" id="MobiDB-lite"/>
    </source>
</evidence>